<reference evidence="6 7" key="1">
    <citation type="submission" date="2019-06" db="EMBL/GenBank/DDBJ databases">
        <authorList>
            <person name="Mardanova A.M."/>
            <person name="Pudova D.S."/>
            <person name="Shagimardanova E.I."/>
            <person name="Gogoleva N.E."/>
            <person name="Lutfullin M.T."/>
            <person name="Hadieva G.F."/>
            <person name="Sharipova M.R."/>
        </authorList>
    </citation>
    <scope>NUCLEOTIDE SEQUENCE [LARGE SCALE GENOMIC DNA]</scope>
    <source>
        <strain evidence="6 7">MG-1</strain>
    </source>
</reference>
<dbReference type="GO" id="GO:0016491">
    <property type="term" value="F:oxidoreductase activity"/>
    <property type="evidence" value="ECO:0007669"/>
    <property type="project" value="UniProtKB-KW"/>
</dbReference>
<dbReference type="GO" id="GO:0005737">
    <property type="term" value="C:cytoplasm"/>
    <property type="evidence" value="ECO:0007669"/>
    <property type="project" value="TreeGrafter"/>
</dbReference>
<comment type="similarity">
    <text evidence="1">Belongs to the Gfo/Idh/MocA family.</text>
</comment>
<comment type="caution">
    <text evidence="6">The sequence shown here is derived from an EMBL/GenBank/DDBJ whole genome shotgun (WGS) entry which is preliminary data.</text>
</comment>
<evidence type="ECO:0000313" key="7">
    <source>
        <dbReference type="Proteomes" id="UP000314223"/>
    </source>
</evidence>
<dbReference type="PANTHER" id="PTHR42840:SF3">
    <property type="entry name" value="BINDING ROSSMANN FOLD OXIDOREDUCTASE, PUTATIVE (AFU_ORTHOLOGUE AFUA_2G10240)-RELATED"/>
    <property type="match status" value="1"/>
</dbReference>
<proteinExistence type="inferred from homology"/>
<evidence type="ECO:0000259" key="5">
    <source>
        <dbReference type="Pfam" id="PF22725"/>
    </source>
</evidence>
<dbReference type="SUPFAM" id="SSF55347">
    <property type="entry name" value="Glyceraldehyde-3-phosphate dehydrogenase-like, C-terminal domain"/>
    <property type="match status" value="1"/>
</dbReference>
<dbReference type="GO" id="GO:0006740">
    <property type="term" value="P:NADPH regeneration"/>
    <property type="evidence" value="ECO:0007669"/>
    <property type="project" value="TreeGrafter"/>
</dbReference>
<dbReference type="Proteomes" id="UP000314223">
    <property type="component" value="Unassembled WGS sequence"/>
</dbReference>
<feature type="domain" description="GFO/IDH/MocA-like oxidoreductase" evidence="5">
    <location>
        <begin position="134"/>
        <end position="251"/>
    </location>
</feature>
<dbReference type="Pfam" id="PF22725">
    <property type="entry name" value="GFO_IDH_MocA_C3"/>
    <property type="match status" value="1"/>
</dbReference>
<keyword evidence="3" id="KW-0520">NAD</keyword>
<dbReference type="PANTHER" id="PTHR42840">
    <property type="entry name" value="NAD(P)-BINDING ROSSMANN-FOLD SUPERFAMILY PROTEIN-RELATED"/>
    <property type="match status" value="1"/>
</dbReference>
<evidence type="ECO:0000256" key="1">
    <source>
        <dbReference type="ARBA" id="ARBA00010928"/>
    </source>
</evidence>
<dbReference type="AlphaFoldDB" id="A0A5C4X2E6"/>
<evidence type="ECO:0000259" key="4">
    <source>
        <dbReference type="Pfam" id="PF01408"/>
    </source>
</evidence>
<evidence type="ECO:0000313" key="6">
    <source>
        <dbReference type="EMBL" id="TNM55355.1"/>
    </source>
</evidence>
<dbReference type="SUPFAM" id="SSF51735">
    <property type="entry name" value="NAD(P)-binding Rossmann-fold domains"/>
    <property type="match status" value="1"/>
</dbReference>
<dbReference type="GO" id="GO:0000166">
    <property type="term" value="F:nucleotide binding"/>
    <property type="evidence" value="ECO:0007669"/>
    <property type="project" value="InterPro"/>
</dbReference>
<dbReference type="Pfam" id="PF01408">
    <property type="entry name" value="GFO_IDH_MocA"/>
    <property type="match status" value="1"/>
</dbReference>
<dbReference type="EMBL" id="VDMQ01000004">
    <property type="protein sequence ID" value="TNM55355.1"/>
    <property type="molecule type" value="Genomic_DNA"/>
</dbReference>
<keyword evidence="2" id="KW-0560">Oxidoreductase</keyword>
<dbReference type="InterPro" id="IPR000683">
    <property type="entry name" value="Gfo/Idh/MocA-like_OxRdtase_N"/>
</dbReference>
<dbReference type="InterPro" id="IPR036291">
    <property type="entry name" value="NAD(P)-bd_dom_sf"/>
</dbReference>
<gene>
    <name evidence="6" type="ORF">FHQ09_09165</name>
</gene>
<dbReference type="RefSeq" id="WP_139468486.1">
    <property type="nucleotide sequence ID" value="NZ_VDMQ01000004.1"/>
</dbReference>
<protein>
    <submittedName>
        <fullName evidence="6">Inositol 2-dehydrogenase</fullName>
    </submittedName>
</protein>
<sequence>MVEAKFAIGLIGSGRIGRQHAMNISKHPRAELVAIADPDISSAGLLATRIDARAVAEPRELIHDKDIDAVVVASPTSTHVDLIAECLEANKHILCEKPIDLDIARVDALWAEVEASEVHIALGFNQRFDPAFSEVYTRISRQEVGTLEHLSLISRDPGPPPVEYLSTSGGIFRDMTIHDFDLVRHFIGDIDEVSAFGAQLFDPGAREVGDYDSVTVSLKSKSGRTANIFNSRHSPFGYDQRLEAFCSDGNFTVSNMESSLVGQSTARGTGSRVGFEESFLVRFNDAYRLELDEFVKLLEGSDSTSPTFEDGREALRLADAALESAQSGKVVSVNTSR</sequence>
<organism evidence="6 7">
    <name type="scientific">Brevibacterium sediminis</name>
    <dbReference type="NCBI Taxonomy" id="1857024"/>
    <lineage>
        <taxon>Bacteria</taxon>
        <taxon>Bacillati</taxon>
        <taxon>Actinomycetota</taxon>
        <taxon>Actinomycetes</taxon>
        <taxon>Micrococcales</taxon>
        <taxon>Brevibacteriaceae</taxon>
        <taxon>Brevibacterium</taxon>
    </lineage>
</organism>
<name>A0A5C4X2E6_9MICO</name>
<evidence type="ECO:0000256" key="2">
    <source>
        <dbReference type="ARBA" id="ARBA00023002"/>
    </source>
</evidence>
<dbReference type="InterPro" id="IPR055170">
    <property type="entry name" value="GFO_IDH_MocA-like_dom"/>
</dbReference>
<dbReference type="Gene3D" id="3.30.360.10">
    <property type="entry name" value="Dihydrodipicolinate Reductase, domain 2"/>
    <property type="match status" value="1"/>
</dbReference>
<feature type="domain" description="Gfo/Idh/MocA-like oxidoreductase N-terminal" evidence="4">
    <location>
        <begin position="7"/>
        <end position="123"/>
    </location>
</feature>
<dbReference type="Gene3D" id="3.40.50.720">
    <property type="entry name" value="NAD(P)-binding Rossmann-like Domain"/>
    <property type="match status" value="1"/>
</dbReference>
<evidence type="ECO:0000256" key="3">
    <source>
        <dbReference type="ARBA" id="ARBA00023027"/>
    </source>
</evidence>
<accession>A0A5C4X2E6</accession>